<dbReference type="RefSeq" id="WP_052830828.1">
    <property type="nucleotide sequence ID" value="NZ_BJYZ01000003.1"/>
</dbReference>
<dbReference type="GO" id="GO:0016706">
    <property type="term" value="F:2-oxoglutarate-dependent dioxygenase activity"/>
    <property type="evidence" value="ECO:0007669"/>
    <property type="project" value="UniProtKB-ARBA"/>
</dbReference>
<dbReference type="Gene3D" id="3.60.130.10">
    <property type="entry name" value="Clavaminate synthase-like"/>
    <property type="match status" value="1"/>
</dbReference>
<protein>
    <recommendedName>
        <fullName evidence="4">TauD/TfdA-like domain-containing protein</fullName>
    </recommendedName>
</protein>
<keyword evidence="2" id="KW-0560">Oxidoreductase</keyword>
<dbReference type="Pfam" id="PF02668">
    <property type="entry name" value="TauD"/>
    <property type="match status" value="1"/>
</dbReference>
<keyword evidence="6" id="KW-1185">Reference proteome</keyword>
<evidence type="ECO:0000256" key="1">
    <source>
        <dbReference type="ARBA" id="ARBA00001954"/>
    </source>
</evidence>
<evidence type="ECO:0000259" key="4">
    <source>
        <dbReference type="Pfam" id="PF02668"/>
    </source>
</evidence>
<dbReference type="Proteomes" id="UP000321523">
    <property type="component" value="Unassembled WGS sequence"/>
</dbReference>
<reference evidence="5 6" key="1">
    <citation type="submission" date="2019-07" db="EMBL/GenBank/DDBJ databases">
        <title>Whole genome shotgun sequence of Skermanella aerolata NBRC 106429.</title>
        <authorList>
            <person name="Hosoyama A."/>
            <person name="Uohara A."/>
            <person name="Ohji S."/>
            <person name="Ichikawa N."/>
        </authorList>
    </citation>
    <scope>NUCLEOTIDE SEQUENCE [LARGE SCALE GENOMIC DNA]</scope>
    <source>
        <strain evidence="5 6">NBRC 106429</strain>
    </source>
</reference>
<dbReference type="AlphaFoldDB" id="A0A512DJZ0"/>
<dbReference type="OrthoDB" id="979809at2"/>
<keyword evidence="3" id="KW-0045">Antibiotic biosynthesis</keyword>
<dbReference type="InterPro" id="IPR003819">
    <property type="entry name" value="TauD/TfdA-like"/>
</dbReference>
<feature type="domain" description="TauD/TfdA-like" evidence="4">
    <location>
        <begin position="22"/>
        <end position="254"/>
    </location>
</feature>
<dbReference type="PANTHER" id="PTHR10696">
    <property type="entry name" value="GAMMA-BUTYROBETAINE HYDROXYLASE-RELATED"/>
    <property type="match status" value="1"/>
</dbReference>
<organism evidence="5 6">
    <name type="scientific">Skermanella aerolata</name>
    <dbReference type="NCBI Taxonomy" id="393310"/>
    <lineage>
        <taxon>Bacteria</taxon>
        <taxon>Pseudomonadati</taxon>
        <taxon>Pseudomonadota</taxon>
        <taxon>Alphaproteobacteria</taxon>
        <taxon>Rhodospirillales</taxon>
        <taxon>Azospirillaceae</taxon>
        <taxon>Skermanella</taxon>
    </lineage>
</organism>
<name>A0A512DJZ0_9PROT</name>
<evidence type="ECO:0000256" key="3">
    <source>
        <dbReference type="ARBA" id="ARBA00023194"/>
    </source>
</evidence>
<proteinExistence type="predicted"/>
<evidence type="ECO:0000313" key="6">
    <source>
        <dbReference type="Proteomes" id="UP000321523"/>
    </source>
</evidence>
<sequence length="281" mass="31452">MSYASEYRIGFGAELDVSKLFVHVDDTENFDENSFAPVAERFNKYGVAVLVCKERPEPRVNSVALKQYFGNVILHDRADEDGIVPIDPTDPIPGYLGSTCADHPPHTDGAFSLEPEQVLTLQCIVATTDGGMTQLVSGDSAYDYMARKHPKLLPALFRPDAMSIQRTDIRCLRPIFNWVGGRVQMVYREDDVAATIIHPEATEAFSVLREFIIDPENIVEFRLQPNWIVVLDNLRLLHGRTAFPTSQARRMNRLNFDGTGPFGRYLSFGIIPTFSELAVAA</sequence>
<comment type="caution">
    <text evidence="5">The sequence shown here is derived from an EMBL/GenBank/DDBJ whole genome shotgun (WGS) entry which is preliminary data.</text>
</comment>
<dbReference type="EMBL" id="BJYZ01000003">
    <property type="protein sequence ID" value="GEO36794.1"/>
    <property type="molecule type" value="Genomic_DNA"/>
</dbReference>
<evidence type="ECO:0000256" key="2">
    <source>
        <dbReference type="ARBA" id="ARBA00023002"/>
    </source>
</evidence>
<evidence type="ECO:0000313" key="5">
    <source>
        <dbReference type="EMBL" id="GEO36794.1"/>
    </source>
</evidence>
<gene>
    <name evidence="5" type="ORF">SAE02_09420</name>
</gene>
<comment type="cofactor">
    <cofactor evidence="1">
        <name>Fe(2+)</name>
        <dbReference type="ChEBI" id="CHEBI:29033"/>
    </cofactor>
</comment>
<accession>A0A512DJZ0</accession>
<dbReference type="InterPro" id="IPR042098">
    <property type="entry name" value="TauD-like_sf"/>
</dbReference>
<dbReference type="InterPro" id="IPR050411">
    <property type="entry name" value="AlphaKG_dependent_hydroxylases"/>
</dbReference>
<dbReference type="PANTHER" id="PTHR10696:SF56">
    <property type="entry name" value="TAUD_TFDA-LIKE DOMAIN-CONTAINING PROTEIN"/>
    <property type="match status" value="1"/>
</dbReference>
<dbReference type="SUPFAM" id="SSF51197">
    <property type="entry name" value="Clavaminate synthase-like"/>
    <property type="match status" value="1"/>
</dbReference>
<dbReference type="GO" id="GO:0017000">
    <property type="term" value="P:antibiotic biosynthetic process"/>
    <property type="evidence" value="ECO:0007669"/>
    <property type="project" value="UniProtKB-KW"/>
</dbReference>